<feature type="transmembrane region" description="Helical" evidence="1">
    <location>
        <begin position="12"/>
        <end position="29"/>
    </location>
</feature>
<accession>A0A5B8FZL3</accession>
<feature type="transmembrane region" description="Helical" evidence="1">
    <location>
        <begin position="35"/>
        <end position="57"/>
    </location>
</feature>
<gene>
    <name evidence="2" type="ORF">FDP22_10130</name>
</gene>
<dbReference type="Proteomes" id="UP000305888">
    <property type="component" value="Chromosome"/>
</dbReference>
<keyword evidence="1" id="KW-0472">Membrane</keyword>
<evidence type="ECO:0000313" key="3">
    <source>
        <dbReference type="Proteomes" id="UP000305888"/>
    </source>
</evidence>
<name>A0A5B8FZL3_9RHOB</name>
<keyword evidence="3" id="KW-1185">Reference proteome</keyword>
<dbReference type="EMBL" id="CP040818">
    <property type="protein sequence ID" value="QDL92102.1"/>
    <property type="molecule type" value="Genomic_DNA"/>
</dbReference>
<dbReference type="OrthoDB" id="4921038at2"/>
<sequence length="64" mass="6521">MPRRDAERGPAGFALGATLTPIAALTAIARRHGAAPVAFIVPPLASAVLVDLAKAFITQAFPAL</sequence>
<dbReference type="AlphaFoldDB" id="A0A5B8FZL3"/>
<proteinExistence type="predicted"/>
<protein>
    <submittedName>
        <fullName evidence="2">Uncharacterized protein</fullName>
    </submittedName>
</protein>
<dbReference type="RefSeq" id="WP_138571850.1">
    <property type="nucleotide sequence ID" value="NZ_CP040818.1"/>
</dbReference>
<evidence type="ECO:0000256" key="1">
    <source>
        <dbReference type="SAM" id="Phobius"/>
    </source>
</evidence>
<organism evidence="2 3">
    <name type="scientific">Paroceanicella profunda</name>
    <dbReference type="NCBI Taxonomy" id="2579971"/>
    <lineage>
        <taxon>Bacteria</taxon>
        <taxon>Pseudomonadati</taxon>
        <taxon>Pseudomonadota</taxon>
        <taxon>Alphaproteobacteria</taxon>
        <taxon>Rhodobacterales</taxon>
        <taxon>Paracoccaceae</taxon>
        <taxon>Paroceanicella</taxon>
    </lineage>
</organism>
<keyword evidence="1" id="KW-1133">Transmembrane helix</keyword>
<dbReference type="KEGG" id="ppru:FDP22_10130"/>
<keyword evidence="1" id="KW-0812">Transmembrane</keyword>
<evidence type="ECO:0000313" key="2">
    <source>
        <dbReference type="EMBL" id="QDL92102.1"/>
    </source>
</evidence>
<reference evidence="2 3" key="1">
    <citation type="submission" date="2019-06" db="EMBL/GenBank/DDBJ databases">
        <title>Genome sequence of Rhodobacteraceae bacterium D4M1.</title>
        <authorList>
            <person name="Cao J."/>
        </authorList>
    </citation>
    <scope>NUCLEOTIDE SEQUENCE [LARGE SCALE GENOMIC DNA]</scope>
    <source>
        <strain evidence="2 3">D4M1</strain>
    </source>
</reference>